<evidence type="ECO:0000313" key="15">
    <source>
        <dbReference type="EMBL" id="RJG18784.1"/>
    </source>
</evidence>
<keyword evidence="7 12" id="KW-0798">TonB box</keyword>
<evidence type="ECO:0000256" key="3">
    <source>
        <dbReference type="ARBA" id="ARBA00022448"/>
    </source>
</evidence>
<dbReference type="InterPro" id="IPR037066">
    <property type="entry name" value="Plug_dom_sf"/>
</dbReference>
<dbReference type="InterPro" id="IPR039426">
    <property type="entry name" value="TonB-dep_rcpt-like"/>
</dbReference>
<feature type="domain" description="TonB-dependent receptor-like beta-barrel" evidence="13">
    <location>
        <begin position="225"/>
        <end position="640"/>
    </location>
</feature>
<sequence length="682" mass="74574">MVAAPAMAEEAANEANELEKVSVWATEVTASSVHMDEQAMTTRQADHISDLLRTVPGVDVGGAHSLNQRITIRSMDDKDLRISIDGANQNTYMYHHMGNLQINADILESVDIQVGNNSVINGGLGGVVKFRTKSARDLLMPGDSFGVLGKGTYSTNAYESASLTGFGTLGDSADYLAYYNYLDRDNFEVGGGVIEDANGNEMPGTDGEVKGLEGELNNALVKLGWDLTSRQRLTLGFESYKDEGDYSYRPDMGLATDIAIANGINAPLTYPTEFTRDTWTLNYDATLGNTTLESTLFYNDSELERDETGLTQSTLPFIAATAGEVYGQAENTGLNLLARTWLDAGIKQELVYGAEVIRYDTRYQAQYVNGTVDESSEDAQSNAVFVEDRVHLGERVVVTPGVRYNQYKIDSVVVDDTYDDVTGAFAVDYQVMDSLKLRASTTQLFKGPEIGEVFVGAGLFDTPNPDIKAESGNNHELAADFASGDLGVDRFSAGVTVFRTNIDNYIYDNTAAGKDNVGDMHIEGYESYVGFEQGNLNVLLTYANANSDLDAFDQYAALDGARIDREQGDSISVEVDYFIAPLDLNLHWDMVNVNDLHNAVDLDGAGVDRSKEGYTVHNVSVMWLPRQVEGLTITAGVDNLFDEFYASQSSRTGETFHPVFGSLYLQDFEPGRNIKATVAYQF</sequence>
<dbReference type="PANTHER" id="PTHR30069">
    <property type="entry name" value="TONB-DEPENDENT OUTER MEMBRANE RECEPTOR"/>
    <property type="match status" value="1"/>
</dbReference>
<reference evidence="15 16" key="1">
    <citation type="submission" date="2018-09" db="EMBL/GenBank/DDBJ databases">
        <title>Alcanivorax profundi sp. nov., isolated from 1000 m-depth seawater of the Mariana Trench.</title>
        <authorList>
            <person name="Liu J."/>
        </authorList>
    </citation>
    <scope>NUCLEOTIDE SEQUENCE [LARGE SCALE GENOMIC DNA]</scope>
    <source>
        <strain evidence="15 16">MTEO17</strain>
    </source>
</reference>
<evidence type="ECO:0000256" key="1">
    <source>
        <dbReference type="ARBA" id="ARBA00004571"/>
    </source>
</evidence>
<dbReference type="InterPro" id="IPR010917">
    <property type="entry name" value="TonB_rcpt_CS"/>
</dbReference>
<dbReference type="Gene3D" id="2.40.170.20">
    <property type="entry name" value="TonB-dependent receptor, beta-barrel domain"/>
    <property type="match status" value="1"/>
</dbReference>
<feature type="short sequence motif" description="TonB C-terminal box" evidence="11">
    <location>
        <begin position="665"/>
        <end position="682"/>
    </location>
</feature>
<dbReference type="Proteomes" id="UP000283734">
    <property type="component" value="Unassembled WGS sequence"/>
</dbReference>
<evidence type="ECO:0000256" key="5">
    <source>
        <dbReference type="ARBA" id="ARBA00022692"/>
    </source>
</evidence>
<comment type="subcellular location">
    <subcellularLocation>
        <location evidence="1 10">Cell outer membrane</location>
        <topology evidence="1 10">Multi-pass membrane protein</topology>
    </subcellularLocation>
</comment>
<comment type="caution">
    <text evidence="15">The sequence shown here is derived from an EMBL/GenBank/DDBJ whole genome shotgun (WGS) entry which is preliminary data.</text>
</comment>
<dbReference type="GO" id="GO:0009279">
    <property type="term" value="C:cell outer membrane"/>
    <property type="evidence" value="ECO:0007669"/>
    <property type="project" value="UniProtKB-SubCell"/>
</dbReference>
<dbReference type="EMBL" id="QYYA01000002">
    <property type="protein sequence ID" value="RJG18784.1"/>
    <property type="molecule type" value="Genomic_DNA"/>
</dbReference>
<accession>A0A418Y0H1</accession>
<gene>
    <name evidence="15" type="ORF">D4A39_06735</name>
</gene>
<evidence type="ECO:0000256" key="11">
    <source>
        <dbReference type="PROSITE-ProRule" id="PRU10144"/>
    </source>
</evidence>
<dbReference type="GO" id="GO:0015344">
    <property type="term" value="F:siderophore uptake transmembrane transporter activity"/>
    <property type="evidence" value="ECO:0007669"/>
    <property type="project" value="TreeGrafter"/>
</dbReference>
<evidence type="ECO:0000256" key="4">
    <source>
        <dbReference type="ARBA" id="ARBA00022452"/>
    </source>
</evidence>
<dbReference type="InterPro" id="IPR000531">
    <property type="entry name" value="Beta-barrel_TonB"/>
</dbReference>
<keyword evidence="15" id="KW-0675">Receptor</keyword>
<keyword evidence="8 10" id="KW-0472">Membrane</keyword>
<dbReference type="GO" id="GO:0044718">
    <property type="term" value="P:siderophore transmembrane transport"/>
    <property type="evidence" value="ECO:0007669"/>
    <property type="project" value="TreeGrafter"/>
</dbReference>
<proteinExistence type="inferred from homology"/>
<comment type="similarity">
    <text evidence="2 10 12">Belongs to the TonB-dependent receptor family.</text>
</comment>
<dbReference type="AlphaFoldDB" id="A0A418Y0H1"/>
<evidence type="ECO:0000313" key="16">
    <source>
        <dbReference type="Proteomes" id="UP000283734"/>
    </source>
</evidence>
<evidence type="ECO:0000256" key="6">
    <source>
        <dbReference type="ARBA" id="ARBA00022729"/>
    </source>
</evidence>
<dbReference type="OrthoDB" id="9760494at2"/>
<dbReference type="SUPFAM" id="SSF56935">
    <property type="entry name" value="Porins"/>
    <property type="match status" value="1"/>
</dbReference>
<evidence type="ECO:0000256" key="9">
    <source>
        <dbReference type="ARBA" id="ARBA00023237"/>
    </source>
</evidence>
<dbReference type="InterPro" id="IPR012910">
    <property type="entry name" value="Plug_dom"/>
</dbReference>
<evidence type="ECO:0000256" key="10">
    <source>
        <dbReference type="PROSITE-ProRule" id="PRU01360"/>
    </source>
</evidence>
<evidence type="ECO:0000256" key="2">
    <source>
        <dbReference type="ARBA" id="ARBA00009810"/>
    </source>
</evidence>
<dbReference type="PROSITE" id="PS01156">
    <property type="entry name" value="TONB_DEPENDENT_REC_2"/>
    <property type="match status" value="1"/>
</dbReference>
<keyword evidence="16" id="KW-1185">Reference proteome</keyword>
<keyword evidence="3 10" id="KW-0813">Transport</keyword>
<dbReference type="CDD" id="cd01347">
    <property type="entry name" value="ligand_gated_channel"/>
    <property type="match status" value="1"/>
</dbReference>
<dbReference type="PANTHER" id="PTHR30069:SF41">
    <property type="entry name" value="HEME_HEMOPEXIN UTILIZATION PROTEIN C"/>
    <property type="match status" value="1"/>
</dbReference>
<keyword evidence="9 10" id="KW-0998">Cell outer membrane</keyword>
<evidence type="ECO:0000256" key="12">
    <source>
        <dbReference type="RuleBase" id="RU003357"/>
    </source>
</evidence>
<name>A0A418Y0H1_9GAMM</name>
<evidence type="ECO:0000256" key="8">
    <source>
        <dbReference type="ARBA" id="ARBA00023136"/>
    </source>
</evidence>
<evidence type="ECO:0000256" key="7">
    <source>
        <dbReference type="ARBA" id="ARBA00023077"/>
    </source>
</evidence>
<keyword evidence="4 10" id="KW-1134">Transmembrane beta strand</keyword>
<feature type="domain" description="TonB-dependent receptor plug" evidence="14">
    <location>
        <begin position="27"/>
        <end position="127"/>
    </location>
</feature>
<keyword evidence="5 10" id="KW-0812">Transmembrane</keyword>
<evidence type="ECO:0000259" key="13">
    <source>
        <dbReference type="Pfam" id="PF00593"/>
    </source>
</evidence>
<dbReference type="InterPro" id="IPR036942">
    <property type="entry name" value="Beta-barrel_TonB_sf"/>
</dbReference>
<organism evidence="15 16">
    <name type="scientific">Alcanivorax profundi</name>
    <dbReference type="NCBI Taxonomy" id="2338368"/>
    <lineage>
        <taxon>Bacteria</taxon>
        <taxon>Pseudomonadati</taxon>
        <taxon>Pseudomonadota</taxon>
        <taxon>Gammaproteobacteria</taxon>
        <taxon>Oceanospirillales</taxon>
        <taxon>Alcanivoracaceae</taxon>
        <taxon>Alcanivorax</taxon>
    </lineage>
</organism>
<dbReference type="Pfam" id="PF00593">
    <property type="entry name" value="TonB_dep_Rec_b-barrel"/>
    <property type="match status" value="1"/>
</dbReference>
<protein>
    <submittedName>
        <fullName evidence="15">TonB-dependent receptor</fullName>
    </submittedName>
</protein>
<keyword evidence="6" id="KW-0732">Signal</keyword>
<dbReference type="PROSITE" id="PS52016">
    <property type="entry name" value="TONB_DEPENDENT_REC_3"/>
    <property type="match status" value="1"/>
</dbReference>
<dbReference type="Gene3D" id="2.170.130.10">
    <property type="entry name" value="TonB-dependent receptor, plug domain"/>
    <property type="match status" value="1"/>
</dbReference>
<dbReference type="Pfam" id="PF07715">
    <property type="entry name" value="Plug"/>
    <property type="match status" value="1"/>
</dbReference>
<evidence type="ECO:0000259" key="14">
    <source>
        <dbReference type="Pfam" id="PF07715"/>
    </source>
</evidence>